<dbReference type="Proteomes" id="UP001456344">
    <property type="component" value="Chromosome"/>
</dbReference>
<gene>
    <name evidence="1" type="ORF">LCL61_27150</name>
</gene>
<sequence length="64" mass="7238">MNPRGRGGQNRWRISRRVRSATGDYAFDPEIAPAVPLLPKLDLTDLPGTREQLKRSPCSRGRYS</sequence>
<dbReference type="EMBL" id="CP150484">
    <property type="protein sequence ID" value="WYW19228.1"/>
    <property type="molecule type" value="Genomic_DNA"/>
</dbReference>
<organism evidence="1 2">
    <name type="scientific">Amycolatopsis coloradensis</name>
    <dbReference type="NCBI Taxonomy" id="76021"/>
    <lineage>
        <taxon>Bacteria</taxon>
        <taxon>Bacillati</taxon>
        <taxon>Actinomycetota</taxon>
        <taxon>Actinomycetes</taxon>
        <taxon>Pseudonocardiales</taxon>
        <taxon>Pseudonocardiaceae</taxon>
        <taxon>Amycolatopsis</taxon>
    </lineage>
</organism>
<keyword evidence="2" id="KW-1185">Reference proteome</keyword>
<reference evidence="1" key="1">
    <citation type="submission" date="2023-10" db="EMBL/GenBank/DDBJ databases">
        <title>Whole genome sequencing of actinobacterial strain Amycolatopsis sp. (BCA-696) identifies the underlying plant growth-promoting genes.</title>
        <authorList>
            <person name="Gandham P."/>
            <person name="Vadla N."/>
            <person name="Saji A."/>
            <person name="Srinivas V."/>
            <person name="Ruperao P."/>
            <person name="Selvanayagam S."/>
            <person name="Saxena R.K."/>
            <person name="Rathore A."/>
            <person name="Gopalakrishnan S."/>
            <person name="Thakur V."/>
        </authorList>
    </citation>
    <scope>NUCLEOTIDE SEQUENCE</scope>
    <source>
        <strain evidence="1">BCA-696</strain>
    </source>
</reference>
<evidence type="ECO:0000313" key="2">
    <source>
        <dbReference type="Proteomes" id="UP001456344"/>
    </source>
</evidence>
<evidence type="ECO:0000313" key="1">
    <source>
        <dbReference type="EMBL" id="WYW19228.1"/>
    </source>
</evidence>
<protein>
    <submittedName>
        <fullName evidence="1">Uncharacterized protein</fullName>
    </submittedName>
</protein>
<proteinExistence type="predicted"/>
<accession>A0ACD5BIJ3</accession>
<name>A0ACD5BIJ3_9PSEU</name>